<sequence length="65" mass="7248">MARFLKPLFIFATVLMLTGVLYSIGAETSDTLSFGEKLLAAALSFVLIAGINYAVYRLIRYLWRG</sequence>
<name>A0A235F764_9BACL</name>
<keyword evidence="3" id="KW-1185">Reference proteome</keyword>
<keyword evidence="1" id="KW-1133">Transmembrane helix</keyword>
<organism evidence="2 3">
    <name type="scientific">Fictibacillus aquaticus</name>
    <dbReference type="NCBI Taxonomy" id="2021314"/>
    <lineage>
        <taxon>Bacteria</taxon>
        <taxon>Bacillati</taxon>
        <taxon>Bacillota</taxon>
        <taxon>Bacilli</taxon>
        <taxon>Bacillales</taxon>
        <taxon>Fictibacillaceae</taxon>
        <taxon>Fictibacillus</taxon>
    </lineage>
</organism>
<dbReference type="Proteomes" id="UP000215059">
    <property type="component" value="Unassembled WGS sequence"/>
</dbReference>
<dbReference type="EMBL" id="NOII01000008">
    <property type="protein sequence ID" value="OYD56954.1"/>
    <property type="molecule type" value="Genomic_DNA"/>
</dbReference>
<evidence type="ECO:0000313" key="3">
    <source>
        <dbReference type="Proteomes" id="UP000215059"/>
    </source>
</evidence>
<accession>A0A235F764</accession>
<protein>
    <submittedName>
        <fullName evidence="2">Uncharacterized protein</fullName>
    </submittedName>
</protein>
<dbReference type="AlphaFoldDB" id="A0A235F764"/>
<feature type="transmembrane region" description="Helical" evidence="1">
    <location>
        <begin position="7"/>
        <end position="26"/>
    </location>
</feature>
<reference evidence="2 3" key="1">
    <citation type="submission" date="2017-07" db="EMBL/GenBank/DDBJ databases">
        <title>Fictibacillus sp. nov. GDSW-R2A3 Genome sequencing and assembly.</title>
        <authorList>
            <person name="Mayilraj S."/>
        </authorList>
    </citation>
    <scope>NUCLEOTIDE SEQUENCE [LARGE SCALE GENOMIC DNA]</scope>
    <source>
        <strain evidence="2 3">GDSW-R2A3</strain>
    </source>
</reference>
<keyword evidence="1" id="KW-0812">Transmembrane</keyword>
<proteinExistence type="predicted"/>
<keyword evidence="1" id="KW-0472">Membrane</keyword>
<evidence type="ECO:0000313" key="2">
    <source>
        <dbReference type="EMBL" id="OYD56954.1"/>
    </source>
</evidence>
<comment type="caution">
    <text evidence="2">The sequence shown here is derived from an EMBL/GenBank/DDBJ whole genome shotgun (WGS) entry which is preliminary data.</text>
</comment>
<dbReference type="RefSeq" id="WP_094253290.1">
    <property type="nucleotide sequence ID" value="NZ_JBHLXL010000001.1"/>
</dbReference>
<evidence type="ECO:0000256" key="1">
    <source>
        <dbReference type="SAM" id="Phobius"/>
    </source>
</evidence>
<feature type="transmembrane region" description="Helical" evidence="1">
    <location>
        <begin position="38"/>
        <end position="59"/>
    </location>
</feature>
<gene>
    <name evidence="2" type="ORF">CGZ90_14690</name>
</gene>